<dbReference type="InterPro" id="IPR036249">
    <property type="entry name" value="Thioredoxin-like_sf"/>
</dbReference>
<evidence type="ECO:0000313" key="5">
    <source>
        <dbReference type="EMBL" id="QLG45021.1"/>
    </source>
</evidence>
<dbReference type="InterPro" id="IPR024706">
    <property type="entry name" value="Peroxiredoxin_AhpC-typ"/>
</dbReference>
<dbReference type="EMBL" id="CP058595">
    <property type="protein sequence ID" value="QLG45021.1"/>
    <property type="molecule type" value="Genomic_DNA"/>
</dbReference>
<protein>
    <submittedName>
        <fullName evidence="5">Redoxin domain-containing protein</fullName>
    </submittedName>
</protein>
<evidence type="ECO:0000256" key="3">
    <source>
        <dbReference type="PIRSR" id="PIRSR000239-1"/>
    </source>
</evidence>
<evidence type="ECO:0000256" key="2">
    <source>
        <dbReference type="ARBA" id="ARBA00023284"/>
    </source>
</evidence>
<dbReference type="Proteomes" id="UP000509302">
    <property type="component" value="Chromosome"/>
</dbReference>
<keyword evidence="2" id="KW-0676">Redox-active center</keyword>
<reference evidence="5 6" key="1">
    <citation type="journal article" date="2006" name="Int. J. Syst. Evol. Microbiol.">
        <title>Costertonia aggregata gen. nov., sp. nov., a mesophilic marine bacterium of the family Flavobacteriaceae, isolated from a mature biofilm.</title>
        <authorList>
            <person name="Kwon K.K."/>
            <person name="Lee Y.K."/>
            <person name="Lee H.K."/>
        </authorList>
    </citation>
    <scope>NUCLEOTIDE SEQUENCE [LARGE SCALE GENOMIC DNA]</scope>
    <source>
        <strain evidence="5 6">KCCM 42265</strain>
    </source>
</reference>
<dbReference type="SUPFAM" id="SSF52833">
    <property type="entry name" value="Thioredoxin-like"/>
    <property type="match status" value="1"/>
</dbReference>
<dbReference type="Pfam" id="PF00578">
    <property type="entry name" value="AhpC-TSA"/>
    <property type="match status" value="1"/>
</dbReference>
<keyword evidence="6" id="KW-1185">Reference proteome</keyword>
<evidence type="ECO:0000313" key="6">
    <source>
        <dbReference type="Proteomes" id="UP000509302"/>
    </source>
</evidence>
<dbReference type="GO" id="GO:0016209">
    <property type="term" value="F:antioxidant activity"/>
    <property type="evidence" value="ECO:0007669"/>
    <property type="project" value="InterPro"/>
</dbReference>
<dbReference type="InterPro" id="IPR050455">
    <property type="entry name" value="Tpx_Peroxidase_subfamily"/>
</dbReference>
<dbReference type="PANTHER" id="PTHR43110:SF1">
    <property type="entry name" value="THIOL PEROXIDASE"/>
    <property type="match status" value="1"/>
</dbReference>
<dbReference type="InterPro" id="IPR013766">
    <property type="entry name" value="Thioredoxin_domain"/>
</dbReference>
<accession>A0A7H9ANI7</accession>
<evidence type="ECO:0000259" key="4">
    <source>
        <dbReference type="PROSITE" id="PS51352"/>
    </source>
</evidence>
<dbReference type="PIRSF" id="PIRSF000239">
    <property type="entry name" value="AHPC"/>
    <property type="match status" value="1"/>
</dbReference>
<feature type="domain" description="Thioredoxin" evidence="4">
    <location>
        <begin position="4"/>
        <end position="156"/>
    </location>
</feature>
<dbReference type="AlphaFoldDB" id="A0A7H9ANI7"/>
<organism evidence="5 6">
    <name type="scientific">Costertonia aggregata</name>
    <dbReference type="NCBI Taxonomy" id="343403"/>
    <lineage>
        <taxon>Bacteria</taxon>
        <taxon>Pseudomonadati</taxon>
        <taxon>Bacteroidota</taxon>
        <taxon>Flavobacteriia</taxon>
        <taxon>Flavobacteriales</taxon>
        <taxon>Flavobacteriaceae</taxon>
        <taxon>Costertonia</taxon>
    </lineage>
</organism>
<evidence type="ECO:0000256" key="1">
    <source>
        <dbReference type="ARBA" id="ARBA00023002"/>
    </source>
</evidence>
<name>A0A7H9ANI7_9FLAO</name>
<dbReference type="InterPro" id="IPR000866">
    <property type="entry name" value="AhpC/TSA"/>
</dbReference>
<feature type="active site" description="Cysteine sulfenic acid (-SOH) intermediate; for peroxidase activity" evidence="3">
    <location>
        <position position="46"/>
    </location>
</feature>
<dbReference type="Gene3D" id="3.40.30.10">
    <property type="entry name" value="Glutaredoxin"/>
    <property type="match status" value="1"/>
</dbReference>
<dbReference type="KEGG" id="cagg:HYG79_06530"/>
<dbReference type="GO" id="GO:0016491">
    <property type="term" value="F:oxidoreductase activity"/>
    <property type="evidence" value="ECO:0007669"/>
    <property type="project" value="UniProtKB-KW"/>
</dbReference>
<proteinExistence type="predicted"/>
<gene>
    <name evidence="5" type="ORF">HYG79_06530</name>
</gene>
<dbReference type="PROSITE" id="PS51352">
    <property type="entry name" value="THIOREDOXIN_2"/>
    <property type="match status" value="1"/>
</dbReference>
<dbReference type="RefSeq" id="WP_179241311.1">
    <property type="nucleotide sequence ID" value="NZ_CP058595.1"/>
</dbReference>
<sequence>MAEVTTGQKAPDFKLVGTDLEPIQLSDYKGKNLILHFFPLAFTSVCTEQLCTANGEENDYASLNAEVAGVSVDSPFVLDKFAKENNLNFKLGSDFNRTVSKDYGVLFDGDFAGMTGFSMRSAFVIDGEGIIRYSETTDGKTLPSFENIKKTLQEIN</sequence>
<dbReference type="CDD" id="cd02971">
    <property type="entry name" value="PRX_family"/>
    <property type="match status" value="1"/>
</dbReference>
<dbReference type="PANTHER" id="PTHR43110">
    <property type="entry name" value="THIOL PEROXIDASE"/>
    <property type="match status" value="1"/>
</dbReference>
<keyword evidence="1" id="KW-0560">Oxidoreductase</keyword>